<dbReference type="EMBL" id="AP025628">
    <property type="protein sequence ID" value="BDG61177.1"/>
    <property type="molecule type" value="Genomic_DNA"/>
</dbReference>
<keyword evidence="2" id="KW-0812">Transmembrane</keyword>
<organism evidence="3 4">
    <name type="scientific">Caldinitratiruptor microaerophilus</name>
    <dbReference type="NCBI Taxonomy" id="671077"/>
    <lineage>
        <taxon>Bacteria</taxon>
        <taxon>Bacillati</taxon>
        <taxon>Bacillota</taxon>
        <taxon>Clostridia</taxon>
        <taxon>Eubacteriales</taxon>
        <taxon>Symbiobacteriaceae</taxon>
        <taxon>Caldinitratiruptor</taxon>
    </lineage>
</organism>
<evidence type="ECO:0008006" key="5">
    <source>
        <dbReference type="Google" id="ProtNLM"/>
    </source>
</evidence>
<feature type="transmembrane region" description="Helical" evidence="2">
    <location>
        <begin position="34"/>
        <end position="52"/>
    </location>
</feature>
<dbReference type="Proteomes" id="UP001163687">
    <property type="component" value="Chromosome"/>
</dbReference>
<evidence type="ECO:0000256" key="1">
    <source>
        <dbReference type="SAM" id="MobiDB-lite"/>
    </source>
</evidence>
<evidence type="ECO:0000313" key="4">
    <source>
        <dbReference type="Proteomes" id="UP001163687"/>
    </source>
</evidence>
<dbReference type="Pfam" id="PF11666">
    <property type="entry name" value="DUF2933"/>
    <property type="match status" value="1"/>
</dbReference>
<dbReference type="AlphaFoldDB" id="A0AA35CL78"/>
<keyword evidence="2" id="KW-1133">Transmembrane helix</keyword>
<evidence type="ECO:0000256" key="2">
    <source>
        <dbReference type="SAM" id="Phobius"/>
    </source>
</evidence>
<dbReference type="KEGG" id="cmic:caldi_22670"/>
<dbReference type="InterPro" id="IPR021682">
    <property type="entry name" value="DUF2933"/>
</dbReference>
<name>A0AA35CL78_9FIRM</name>
<feature type="transmembrane region" description="Helical" evidence="2">
    <location>
        <begin position="58"/>
        <end position="75"/>
    </location>
</feature>
<feature type="region of interest" description="Disordered" evidence="1">
    <location>
        <begin position="79"/>
        <end position="100"/>
    </location>
</feature>
<gene>
    <name evidence="3" type="ORF">caldi_22670</name>
</gene>
<protein>
    <recommendedName>
        <fullName evidence="5">DUF2933 domain-containing protein</fullName>
    </recommendedName>
</protein>
<reference evidence="3" key="1">
    <citation type="submission" date="2022-03" db="EMBL/GenBank/DDBJ databases">
        <title>Complete genome sequence of Caldinitratiruptor microaerophilus.</title>
        <authorList>
            <person name="Mukaiyama R."/>
            <person name="Nishiyama T."/>
            <person name="Ueda K."/>
        </authorList>
    </citation>
    <scope>NUCLEOTIDE SEQUENCE</scope>
    <source>
        <strain evidence="3">JCM 16183</strain>
    </source>
</reference>
<feature type="compositionally biased region" description="Basic residues" evidence="1">
    <location>
        <begin position="14"/>
        <end position="25"/>
    </location>
</feature>
<keyword evidence="4" id="KW-1185">Reference proteome</keyword>
<sequence length="100" mass="10632">MVPEHPVTGNGHHHEARHGHASPARNRRAPWRSWALWAGGAAAIVTLFWLLSGNGRSSLLYLGLLLLCPLMHLFMGHGGHGHGGHGNGGTAARRDEDGPA</sequence>
<feature type="region of interest" description="Disordered" evidence="1">
    <location>
        <begin position="1"/>
        <end position="25"/>
    </location>
</feature>
<evidence type="ECO:0000313" key="3">
    <source>
        <dbReference type="EMBL" id="BDG61177.1"/>
    </source>
</evidence>
<proteinExistence type="predicted"/>
<accession>A0AA35CL78</accession>
<keyword evidence="2" id="KW-0472">Membrane</keyword>